<evidence type="ECO:0000313" key="2">
    <source>
        <dbReference type="Proteomes" id="UP000005496"/>
    </source>
</evidence>
<sequence length="68" mass="8136">MKEHREYAQRLINSLDSLTRENEPDRIVSQPPDVQKKRWTCTMSLRSPLKGIKSDVWCCKTHERFFQS</sequence>
<evidence type="ECO:0000313" key="1">
    <source>
        <dbReference type="EMBL" id="EFI36192.1"/>
    </source>
</evidence>
<protein>
    <submittedName>
        <fullName evidence="1">Uncharacterized protein</fullName>
    </submittedName>
</protein>
<gene>
    <name evidence="1" type="ORF">Dthio_PD3648</name>
</gene>
<proteinExistence type="predicted"/>
<reference evidence="1" key="1">
    <citation type="submission" date="2010-05" db="EMBL/GenBank/DDBJ databases">
        <title>The draft genome of Desulfonatronospira thiodismutans ASO3-1.</title>
        <authorList>
            <consortium name="US DOE Joint Genome Institute (JGI-PGF)"/>
            <person name="Lucas S."/>
            <person name="Copeland A."/>
            <person name="Lapidus A."/>
            <person name="Cheng J.-F."/>
            <person name="Bruce D."/>
            <person name="Goodwin L."/>
            <person name="Pitluck S."/>
            <person name="Chertkov O."/>
            <person name="Brettin T."/>
            <person name="Detter J.C."/>
            <person name="Han C."/>
            <person name="Land M.L."/>
            <person name="Hauser L."/>
            <person name="Kyrpides N."/>
            <person name="Mikhailova N."/>
            <person name="Muyzer G."/>
            <person name="Woyke T."/>
        </authorList>
    </citation>
    <scope>NUCLEOTIDE SEQUENCE [LARGE SCALE GENOMIC DNA]</scope>
    <source>
        <strain evidence="1">ASO3-1</strain>
    </source>
</reference>
<dbReference type="EMBL" id="ACJN02000001">
    <property type="protein sequence ID" value="EFI36192.1"/>
    <property type="molecule type" value="Genomic_DNA"/>
</dbReference>
<dbReference type="AlphaFoldDB" id="D6SJY9"/>
<name>D6SJY9_9BACT</name>
<organism evidence="1 2">
    <name type="scientific">Desulfonatronospira thiodismutans ASO3-1</name>
    <dbReference type="NCBI Taxonomy" id="555779"/>
    <lineage>
        <taxon>Bacteria</taxon>
        <taxon>Pseudomonadati</taxon>
        <taxon>Thermodesulfobacteriota</taxon>
        <taxon>Desulfovibrionia</taxon>
        <taxon>Desulfovibrionales</taxon>
        <taxon>Desulfonatronovibrionaceae</taxon>
        <taxon>Desulfonatronospira</taxon>
    </lineage>
</organism>
<comment type="caution">
    <text evidence="1">The sequence shown here is derived from an EMBL/GenBank/DDBJ whole genome shotgun (WGS) entry which is preliminary data.</text>
</comment>
<accession>D6SJY9</accession>
<keyword evidence="2" id="KW-1185">Reference proteome</keyword>
<dbReference type="Proteomes" id="UP000005496">
    <property type="component" value="Unassembled WGS sequence"/>
</dbReference>